<evidence type="ECO:0000313" key="4">
    <source>
        <dbReference type="RefSeq" id="XP_010499111.1"/>
    </source>
</evidence>
<dbReference type="PANTHER" id="PTHR37184">
    <property type="entry name" value="CLAVATA3/ESR (CLE)-RELATED PROTEIN 27"/>
    <property type="match status" value="1"/>
</dbReference>
<keyword evidence="3" id="KW-1185">Reference proteome</keyword>
<reference evidence="3" key="1">
    <citation type="journal article" date="2014" name="Nat. Commun.">
        <title>The emerging biofuel crop Camelina sativa retains a highly undifferentiated hexaploid genome structure.</title>
        <authorList>
            <person name="Kagale S."/>
            <person name="Koh C."/>
            <person name="Nixon J."/>
            <person name="Bollina V."/>
            <person name="Clarke W.E."/>
            <person name="Tuteja R."/>
            <person name="Spillane C."/>
            <person name="Robinson S.J."/>
            <person name="Links M.G."/>
            <person name="Clarke C."/>
            <person name="Higgins E.E."/>
            <person name="Huebert T."/>
            <person name="Sharpe A.G."/>
            <person name="Parkin I.A."/>
        </authorList>
    </citation>
    <scope>NUCLEOTIDE SEQUENCE [LARGE SCALE GENOMIC DNA]</scope>
    <source>
        <strain evidence="3">cv. DH55</strain>
    </source>
</reference>
<proteinExistence type="predicted"/>
<gene>
    <name evidence="4" type="primary">LOC104776700</name>
</gene>
<keyword evidence="2" id="KW-0812">Transmembrane</keyword>
<keyword evidence="2" id="KW-0472">Membrane</keyword>
<dbReference type="Proteomes" id="UP000694864">
    <property type="component" value="Chromosome 3"/>
</dbReference>
<protein>
    <submittedName>
        <fullName evidence="4">CLAVATA3/ESR (CLE)-related protein 43-like</fullName>
    </submittedName>
</protein>
<evidence type="ECO:0000313" key="3">
    <source>
        <dbReference type="Proteomes" id="UP000694864"/>
    </source>
</evidence>
<dbReference type="GeneID" id="104776700"/>
<feature type="transmembrane region" description="Helical" evidence="2">
    <location>
        <begin position="6"/>
        <end position="25"/>
    </location>
</feature>
<reference evidence="4" key="2">
    <citation type="submission" date="2025-08" db="UniProtKB">
        <authorList>
            <consortium name="RefSeq"/>
        </authorList>
    </citation>
    <scope>IDENTIFICATION</scope>
    <source>
        <tissue evidence="4">Leaf</tissue>
    </source>
</reference>
<evidence type="ECO:0000256" key="1">
    <source>
        <dbReference type="SAM" id="MobiDB-lite"/>
    </source>
</evidence>
<feature type="region of interest" description="Disordered" evidence="1">
    <location>
        <begin position="74"/>
        <end position="98"/>
    </location>
</feature>
<keyword evidence="2" id="KW-1133">Transmembrane helix</keyword>
<accession>A0ABM0YCX8</accession>
<sequence length="98" mass="11440">MGCRDILLTFSVALLLISLFQIWLFREGRQVPELSEDQLGKDREALLASKNKKDDDDDVHQRLYQRYFKGRSFGVNNTNPSFEDSNRRIPSSPDRLHN</sequence>
<organism evidence="3 4">
    <name type="scientific">Camelina sativa</name>
    <name type="common">False flax</name>
    <name type="synonym">Myagrum sativum</name>
    <dbReference type="NCBI Taxonomy" id="90675"/>
    <lineage>
        <taxon>Eukaryota</taxon>
        <taxon>Viridiplantae</taxon>
        <taxon>Streptophyta</taxon>
        <taxon>Embryophyta</taxon>
        <taxon>Tracheophyta</taxon>
        <taxon>Spermatophyta</taxon>
        <taxon>Magnoliopsida</taxon>
        <taxon>eudicotyledons</taxon>
        <taxon>Gunneridae</taxon>
        <taxon>Pentapetalae</taxon>
        <taxon>rosids</taxon>
        <taxon>malvids</taxon>
        <taxon>Brassicales</taxon>
        <taxon>Brassicaceae</taxon>
        <taxon>Camelineae</taxon>
        <taxon>Camelina</taxon>
    </lineage>
</organism>
<dbReference type="InterPro" id="IPR040274">
    <property type="entry name" value="CLE27/CLE43"/>
</dbReference>
<dbReference type="PANTHER" id="PTHR37184:SF2">
    <property type="entry name" value="CLAVATA3_ESR (CLE)-RELATED PROTEIN 43"/>
    <property type="match status" value="1"/>
</dbReference>
<dbReference type="RefSeq" id="XP_010499111.1">
    <property type="nucleotide sequence ID" value="XM_010500809.2"/>
</dbReference>
<evidence type="ECO:0000256" key="2">
    <source>
        <dbReference type="SAM" id="Phobius"/>
    </source>
</evidence>
<feature type="compositionally biased region" description="Polar residues" evidence="1">
    <location>
        <begin position="74"/>
        <end position="83"/>
    </location>
</feature>
<name>A0ABM0YCX8_CAMSA</name>